<dbReference type="CDD" id="cd00130">
    <property type="entry name" value="PAS"/>
    <property type="match status" value="1"/>
</dbReference>
<dbReference type="SUPFAM" id="SSF55874">
    <property type="entry name" value="ATPase domain of HSP90 chaperone/DNA topoisomerase II/histidine kinase"/>
    <property type="match status" value="1"/>
</dbReference>
<dbReference type="PROSITE" id="PS50113">
    <property type="entry name" value="PAC"/>
    <property type="match status" value="1"/>
</dbReference>
<evidence type="ECO:0000259" key="8">
    <source>
        <dbReference type="PROSITE" id="PS50113"/>
    </source>
</evidence>
<dbReference type="InterPro" id="IPR000700">
    <property type="entry name" value="PAS-assoc_C"/>
</dbReference>
<dbReference type="SUPFAM" id="SSF52172">
    <property type="entry name" value="CheY-like"/>
    <property type="match status" value="1"/>
</dbReference>
<dbReference type="Gene3D" id="3.30.450.20">
    <property type="entry name" value="PAS domain"/>
    <property type="match status" value="1"/>
</dbReference>
<sequence>MVRIENDPKAGLDHSVQKEFYSRSAPAMHKLARLSELPALNWLFMPAQSAQGNFLADRTTQAGPFMGEEERPGVHDADLVSGGKPPPVRSPGGAAALEDRRSNIFFSAIQTTRMPMIVTDPRKKDNPIIFANRAFLKMTGYELSEIEGENCRLLQGPETNPDTISAVSHAVRSRREIATEILNYRKDGTTFWNALFVSPVYNEQGELVYFFGSQLDITRRRDAEEALRQSQKMEAIGQLTGGIAHDFNNLLQVIVGYVDSLRLHIGHTENPKVERGLDNIASAAQRAAVLTQQLLAFARKQHLDGRAVNLNALIEGMAEMASRTMGAQIRISTHPDPALWNARIDTVQMETALLNVLINARDAMPKGGEVRLTTRNVVIEPSEDLALGGMSPGRYVSISIADTGAGMPPEILARAAEPFFTTKETGKGTGLGLAMVYGFVKQSGGSVRISSEEGKGTRITLYFPVVDQVDRVKRSEGQRASDRQGHETILIVEDREDVAELAQAILEEFGYRVIRGKDPKSALEILEDGEDVHLLFTDMIMPGGMNGVVLAREALKRRPKLKILLTTGYAEASIERTDAGGSEFEVLNKPYRRHELARRVRSILDGPTGTG</sequence>
<dbReference type="InterPro" id="IPR035965">
    <property type="entry name" value="PAS-like_dom_sf"/>
</dbReference>
<dbReference type="Pfam" id="PF00072">
    <property type="entry name" value="Response_reg"/>
    <property type="match status" value="1"/>
</dbReference>
<dbReference type="Gene3D" id="3.40.50.2300">
    <property type="match status" value="1"/>
</dbReference>
<dbReference type="SMART" id="SM00086">
    <property type="entry name" value="PAC"/>
    <property type="match status" value="1"/>
</dbReference>
<comment type="caution">
    <text evidence="9">The sequence shown here is derived from an EMBL/GenBank/DDBJ whole genome shotgun (WGS) entry which is preliminary data.</text>
</comment>
<evidence type="ECO:0000259" key="6">
    <source>
        <dbReference type="PROSITE" id="PS50110"/>
    </source>
</evidence>
<dbReference type="GO" id="GO:0000155">
    <property type="term" value="F:phosphorelay sensor kinase activity"/>
    <property type="evidence" value="ECO:0007669"/>
    <property type="project" value="InterPro"/>
</dbReference>
<feature type="modified residue" description="4-aspartylphosphate" evidence="4">
    <location>
        <position position="538"/>
    </location>
</feature>
<evidence type="ECO:0000256" key="3">
    <source>
        <dbReference type="ARBA" id="ARBA00022553"/>
    </source>
</evidence>
<dbReference type="SMART" id="SM00388">
    <property type="entry name" value="HisKA"/>
    <property type="match status" value="1"/>
</dbReference>
<protein>
    <recommendedName>
        <fullName evidence="2">histidine kinase</fullName>
        <ecNumber evidence="2">2.7.13.3</ecNumber>
    </recommendedName>
</protein>
<dbReference type="Pfam" id="PF00512">
    <property type="entry name" value="HisKA"/>
    <property type="match status" value="1"/>
</dbReference>
<dbReference type="EC" id="2.7.13.3" evidence="2"/>
<feature type="domain" description="PAS" evidence="7">
    <location>
        <begin position="101"/>
        <end position="174"/>
    </location>
</feature>
<evidence type="ECO:0000259" key="5">
    <source>
        <dbReference type="PROSITE" id="PS50109"/>
    </source>
</evidence>
<reference evidence="9" key="1">
    <citation type="submission" date="2022-01" db="EMBL/GenBank/DDBJ databases">
        <title>Genome sequnece data of strain Bradyrhizobium sp. nov.</title>
        <authorList>
            <person name="Zhang J."/>
        </authorList>
    </citation>
    <scope>NUCLEOTIDE SEQUENCE</scope>
    <source>
        <strain evidence="9">WYCCWR 13023</strain>
    </source>
</reference>
<dbReference type="NCBIfam" id="TIGR00229">
    <property type="entry name" value="sensory_box"/>
    <property type="match status" value="1"/>
</dbReference>
<dbReference type="InterPro" id="IPR003661">
    <property type="entry name" value="HisK_dim/P_dom"/>
</dbReference>
<proteinExistence type="predicted"/>
<dbReference type="InterPro" id="IPR004358">
    <property type="entry name" value="Sig_transdc_His_kin-like_C"/>
</dbReference>
<dbReference type="PRINTS" id="PR00344">
    <property type="entry name" value="BCTRLSENSOR"/>
</dbReference>
<evidence type="ECO:0000313" key="9">
    <source>
        <dbReference type="EMBL" id="MCG2631799.1"/>
    </source>
</evidence>
<keyword evidence="3 4" id="KW-0597">Phosphoprotein</keyword>
<dbReference type="SUPFAM" id="SSF47384">
    <property type="entry name" value="Homodimeric domain of signal transducing histidine kinase"/>
    <property type="match status" value="1"/>
</dbReference>
<dbReference type="InterPro" id="IPR001610">
    <property type="entry name" value="PAC"/>
</dbReference>
<dbReference type="InterPro" id="IPR011006">
    <property type="entry name" value="CheY-like_superfamily"/>
</dbReference>
<dbReference type="SMART" id="SM00448">
    <property type="entry name" value="REC"/>
    <property type="match status" value="1"/>
</dbReference>
<dbReference type="AlphaFoldDB" id="A0A9X1UDV8"/>
<dbReference type="CDD" id="cd00082">
    <property type="entry name" value="HisKA"/>
    <property type="match status" value="1"/>
</dbReference>
<dbReference type="InterPro" id="IPR005467">
    <property type="entry name" value="His_kinase_dom"/>
</dbReference>
<dbReference type="InterPro" id="IPR001789">
    <property type="entry name" value="Sig_transdc_resp-reg_receiver"/>
</dbReference>
<dbReference type="InterPro" id="IPR000014">
    <property type="entry name" value="PAS"/>
</dbReference>
<evidence type="ECO:0000256" key="2">
    <source>
        <dbReference type="ARBA" id="ARBA00012438"/>
    </source>
</evidence>
<feature type="domain" description="Histidine kinase" evidence="5">
    <location>
        <begin position="242"/>
        <end position="467"/>
    </location>
</feature>
<dbReference type="Pfam" id="PF13426">
    <property type="entry name" value="PAS_9"/>
    <property type="match status" value="1"/>
</dbReference>
<feature type="domain" description="PAC" evidence="8">
    <location>
        <begin position="175"/>
        <end position="229"/>
    </location>
</feature>
<comment type="catalytic activity">
    <reaction evidence="1">
        <text>ATP + protein L-histidine = ADP + protein N-phospho-L-histidine.</text>
        <dbReference type="EC" id="2.7.13.3"/>
    </reaction>
</comment>
<dbReference type="InterPro" id="IPR036890">
    <property type="entry name" value="HATPase_C_sf"/>
</dbReference>
<dbReference type="PANTHER" id="PTHR43065">
    <property type="entry name" value="SENSOR HISTIDINE KINASE"/>
    <property type="match status" value="1"/>
</dbReference>
<evidence type="ECO:0000256" key="1">
    <source>
        <dbReference type="ARBA" id="ARBA00000085"/>
    </source>
</evidence>
<dbReference type="PROSITE" id="PS50112">
    <property type="entry name" value="PAS"/>
    <property type="match status" value="1"/>
</dbReference>
<feature type="domain" description="Response regulatory" evidence="6">
    <location>
        <begin position="488"/>
        <end position="604"/>
    </location>
</feature>
<dbReference type="EMBL" id="JAKLTY010000032">
    <property type="protein sequence ID" value="MCG2631799.1"/>
    <property type="molecule type" value="Genomic_DNA"/>
</dbReference>
<dbReference type="InterPro" id="IPR036097">
    <property type="entry name" value="HisK_dim/P_sf"/>
</dbReference>
<dbReference type="NCBIfam" id="NF010076">
    <property type="entry name" value="PRK13557.1"/>
    <property type="match status" value="1"/>
</dbReference>
<organism evidence="9 10">
    <name type="scientific">Bradyrhizobium zhengyangense</name>
    <dbReference type="NCBI Taxonomy" id="2911009"/>
    <lineage>
        <taxon>Bacteria</taxon>
        <taxon>Pseudomonadati</taxon>
        <taxon>Pseudomonadota</taxon>
        <taxon>Alphaproteobacteria</taxon>
        <taxon>Hyphomicrobiales</taxon>
        <taxon>Nitrobacteraceae</taxon>
        <taxon>Bradyrhizobium</taxon>
    </lineage>
</organism>
<evidence type="ECO:0000256" key="4">
    <source>
        <dbReference type="PROSITE-ProRule" id="PRU00169"/>
    </source>
</evidence>
<dbReference type="PANTHER" id="PTHR43065:SF42">
    <property type="entry name" value="TWO-COMPONENT SENSOR PPRA"/>
    <property type="match status" value="1"/>
</dbReference>
<evidence type="ECO:0000259" key="7">
    <source>
        <dbReference type="PROSITE" id="PS50112"/>
    </source>
</evidence>
<dbReference type="Gene3D" id="1.10.287.130">
    <property type="match status" value="1"/>
</dbReference>
<gene>
    <name evidence="9" type="ORF">L6654_34740</name>
</gene>
<dbReference type="SMART" id="SM00387">
    <property type="entry name" value="HATPase_c"/>
    <property type="match status" value="1"/>
</dbReference>
<dbReference type="Pfam" id="PF02518">
    <property type="entry name" value="HATPase_c"/>
    <property type="match status" value="1"/>
</dbReference>
<accession>A0A9X1UDV8</accession>
<dbReference type="Gene3D" id="3.30.565.10">
    <property type="entry name" value="Histidine kinase-like ATPase, C-terminal domain"/>
    <property type="match status" value="1"/>
</dbReference>
<dbReference type="PROSITE" id="PS50109">
    <property type="entry name" value="HIS_KIN"/>
    <property type="match status" value="1"/>
</dbReference>
<dbReference type="Proteomes" id="UP001139054">
    <property type="component" value="Unassembled WGS sequence"/>
</dbReference>
<dbReference type="InterPro" id="IPR003594">
    <property type="entry name" value="HATPase_dom"/>
</dbReference>
<dbReference type="PROSITE" id="PS50110">
    <property type="entry name" value="RESPONSE_REGULATORY"/>
    <property type="match status" value="1"/>
</dbReference>
<evidence type="ECO:0000313" key="10">
    <source>
        <dbReference type="Proteomes" id="UP001139054"/>
    </source>
</evidence>
<name>A0A9X1UDV8_9BRAD</name>
<dbReference type="SMART" id="SM00091">
    <property type="entry name" value="PAS"/>
    <property type="match status" value="1"/>
</dbReference>
<dbReference type="SUPFAM" id="SSF55785">
    <property type="entry name" value="PYP-like sensor domain (PAS domain)"/>
    <property type="match status" value="1"/>
</dbReference>